<keyword evidence="2" id="KW-1185">Reference proteome</keyword>
<evidence type="ECO:0000313" key="1">
    <source>
        <dbReference type="EMBL" id="KAF9642597.1"/>
    </source>
</evidence>
<dbReference type="Proteomes" id="UP000886501">
    <property type="component" value="Unassembled WGS sequence"/>
</dbReference>
<comment type="caution">
    <text evidence="1">The sequence shown here is derived from an EMBL/GenBank/DDBJ whole genome shotgun (WGS) entry which is preliminary data.</text>
</comment>
<reference evidence="1" key="2">
    <citation type="journal article" date="2020" name="Nat. Commun.">
        <title>Large-scale genome sequencing of mycorrhizal fungi provides insights into the early evolution of symbiotic traits.</title>
        <authorList>
            <person name="Miyauchi S."/>
            <person name="Kiss E."/>
            <person name="Kuo A."/>
            <person name="Drula E."/>
            <person name="Kohler A."/>
            <person name="Sanchez-Garcia M."/>
            <person name="Morin E."/>
            <person name="Andreopoulos B."/>
            <person name="Barry K.W."/>
            <person name="Bonito G."/>
            <person name="Buee M."/>
            <person name="Carver A."/>
            <person name="Chen C."/>
            <person name="Cichocki N."/>
            <person name="Clum A."/>
            <person name="Culley D."/>
            <person name="Crous P.W."/>
            <person name="Fauchery L."/>
            <person name="Girlanda M."/>
            <person name="Hayes R.D."/>
            <person name="Keri Z."/>
            <person name="LaButti K."/>
            <person name="Lipzen A."/>
            <person name="Lombard V."/>
            <person name="Magnuson J."/>
            <person name="Maillard F."/>
            <person name="Murat C."/>
            <person name="Nolan M."/>
            <person name="Ohm R.A."/>
            <person name="Pangilinan J."/>
            <person name="Pereira M.F."/>
            <person name="Perotto S."/>
            <person name="Peter M."/>
            <person name="Pfister S."/>
            <person name="Riley R."/>
            <person name="Sitrit Y."/>
            <person name="Stielow J.B."/>
            <person name="Szollosi G."/>
            <person name="Zifcakova L."/>
            <person name="Stursova M."/>
            <person name="Spatafora J.W."/>
            <person name="Tedersoo L."/>
            <person name="Vaario L.M."/>
            <person name="Yamada A."/>
            <person name="Yan M."/>
            <person name="Wang P."/>
            <person name="Xu J."/>
            <person name="Bruns T."/>
            <person name="Baldrian P."/>
            <person name="Vilgalys R."/>
            <person name="Dunand C."/>
            <person name="Henrissat B."/>
            <person name="Grigoriev I.V."/>
            <person name="Hibbett D."/>
            <person name="Nagy L.G."/>
            <person name="Martin F.M."/>
        </authorList>
    </citation>
    <scope>NUCLEOTIDE SEQUENCE</scope>
    <source>
        <strain evidence="1">P2</strain>
    </source>
</reference>
<proteinExistence type="predicted"/>
<name>A0ACB6YZ70_THEGA</name>
<sequence length="89" mass="10248">MIRKRSDFTVELDDIGFVIEGPFICSYLQFRTGWLRSVLEWSRSVSDLWLTDLYGPIYYETNTLIVNGDTLKAWHRLVVAACSDLTTPA</sequence>
<gene>
    <name evidence="1" type="ORF">BDM02DRAFT_3192964</name>
</gene>
<evidence type="ECO:0000313" key="2">
    <source>
        <dbReference type="Proteomes" id="UP000886501"/>
    </source>
</evidence>
<organism evidence="1 2">
    <name type="scientific">Thelephora ganbajun</name>
    <name type="common">Ganba fungus</name>
    <dbReference type="NCBI Taxonomy" id="370292"/>
    <lineage>
        <taxon>Eukaryota</taxon>
        <taxon>Fungi</taxon>
        <taxon>Dikarya</taxon>
        <taxon>Basidiomycota</taxon>
        <taxon>Agaricomycotina</taxon>
        <taxon>Agaricomycetes</taxon>
        <taxon>Thelephorales</taxon>
        <taxon>Thelephoraceae</taxon>
        <taxon>Thelephora</taxon>
    </lineage>
</organism>
<protein>
    <submittedName>
        <fullName evidence="1">Uncharacterized protein</fullName>
    </submittedName>
</protein>
<accession>A0ACB6YZ70</accession>
<dbReference type="EMBL" id="MU118409">
    <property type="protein sequence ID" value="KAF9642597.1"/>
    <property type="molecule type" value="Genomic_DNA"/>
</dbReference>
<reference evidence="1" key="1">
    <citation type="submission" date="2019-10" db="EMBL/GenBank/DDBJ databases">
        <authorList>
            <consortium name="DOE Joint Genome Institute"/>
            <person name="Kuo A."/>
            <person name="Miyauchi S."/>
            <person name="Kiss E."/>
            <person name="Drula E."/>
            <person name="Kohler A."/>
            <person name="Sanchez-Garcia M."/>
            <person name="Andreopoulos B."/>
            <person name="Barry K.W."/>
            <person name="Bonito G."/>
            <person name="Buee M."/>
            <person name="Carver A."/>
            <person name="Chen C."/>
            <person name="Cichocki N."/>
            <person name="Clum A."/>
            <person name="Culley D."/>
            <person name="Crous P.W."/>
            <person name="Fauchery L."/>
            <person name="Girlanda M."/>
            <person name="Hayes R."/>
            <person name="Keri Z."/>
            <person name="Labutti K."/>
            <person name="Lipzen A."/>
            <person name="Lombard V."/>
            <person name="Magnuson J."/>
            <person name="Maillard F."/>
            <person name="Morin E."/>
            <person name="Murat C."/>
            <person name="Nolan M."/>
            <person name="Ohm R."/>
            <person name="Pangilinan J."/>
            <person name="Pereira M."/>
            <person name="Perotto S."/>
            <person name="Peter M."/>
            <person name="Riley R."/>
            <person name="Sitrit Y."/>
            <person name="Stielow B."/>
            <person name="Szollosi G."/>
            <person name="Zifcakova L."/>
            <person name="Stursova M."/>
            <person name="Spatafora J.W."/>
            <person name="Tedersoo L."/>
            <person name="Vaario L.-M."/>
            <person name="Yamada A."/>
            <person name="Yan M."/>
            <person name="Wang P."/>
            <person name="Xu J."/>
            <person name="Bruns T."/>
            <person name="Baldrian P."/>
            <person name="Vilgalys R."/>
            <person name="Henrissat B."/>
            <person name="Grigoriev I.V."/>
            <person name="Hibbett D."/>
            <person name="Nagy L.G."/>
            <person name="Martin F.M."/>
        </authorList>
    </citation>
    <scope>NUCLEOTIDE SEQUENCE</scope>
    <source>
        <strain evidence="1">P2</strain>
    </source>
</reference>